<reference evidence="1" key="1">
    <citation type="submission" date="2016-10" db="EMBL/GenBank/DDBJ databases">
        <title>Sequence of Gallionella enrichment culture.</title>
        <authorList>
            <person name="Poehlein A."/>
            <person name="Muehling M."/>
            <person name="Daniel R."/>
        </authorList>
    </citation>
    <scope>NUCLEOTIDE SEQUENCE</scope>
</reference>
<proteinExistence type="predicted"/>
<comment type="caution">
    <text evidence="1">The sequence shown here is derived from an EMBL/GenBank/DDBJ whole genome shotgun (WGS) entry which is preliminary data.</text>
</comment>
<protein>
    <submittedName>
        <fullName evidence="1">Uncharacterized protein</fullName>
    </submittedName>
</protein>
<organism evidence="1">
    <name type="scientific">mine drainage metagenome</name>
    <dbReference type="NCBI Taxonomy" id="410659"/>
    <lineage>
        <taxon>unclassified sequences</taxon>
        <taxon>metagenomes</taxon>
        <taxon>ecological metagenomes</taxon>
    </lineage>
</organism>
<gene>
    <name evidence="1" type="ORF">GALL_524670</name>
</gene>
<name>A0A1J5P4C4_9ZZZZ</name>
<sequence>MGAGIGAIGDTVAVDVEIPAKVAAVLEHLRRHHLAAVVLAGIVPLQRAAEPVVHANIEIEHDKNRGLQPLGEVEGGGCEFERLGRILREQQHMLGVAMGSIGAGEDVALLGAGRHAGRWAGALHVHDHGRDLGEVGEADEFLHQGDAGAGGGGEGARAVP</sequence>
<evidence type="ECO:0000313" key="1">
    <source>
        <dbReference type="EMBL" id="OIQ65970.1"/>
    </source>
</evidence>
<accession>A0A1J5P4C4</accession>
<dbReference type="AlphaFoldDB" id="A0A1J5P4C4"/>
<dbReference type="EMBL" id="MLJW01006924">
    <property type="protein sequence ID" value="OIQ65970.1"/>
    <property type="molecule type" value="Genomic_DNA"/>
</dbReference>